<feature type="compositionally biased region" description="Polar residues" evidence="3">
    <location>
        <begin position="691"/>
        <end position="700"/>
    </location>
</feature>
<evidence type="ECO:0000256" key="2">
    <source>
        <dbReference type="SAM" id="Coils"/>
    </source>
</evidence>
<dbReference type="PANTHER" id="PTHR14392:SF3">
    <property type="entry name" value="PROTEIN NIBAN 1"/>
    <property type="match status" value="1"/>
</dbReference>
<sequence>MGASSSGLLDEAKINHIKGLVDSTFQSFSGFYRQQYSVTYLGHIHQEVEPKKEGKGFLLKSRPKTDGEEVLYQGCVKFSCWEEQAKKSRERYVVLKSDYKVEIHDSTETFSRGSAPKLVLQPAGGVVFTSEEESRVHLEKTCAGLLNGVKEDSSSTASSPDAFAVYLHLPFTGHTCFLFQQKDERDHFLSGLKASIRHRNLDPWHDSSHESEAYARALRLYRREKGCYESWEKLLGTEEQVLARQVMEDVLSWLQSQLQSKVKGKKTERIRQWQATVQGTYSLVLEQLTAGLEALREECRQTASASQALIRSNLDQIMSSHDYLGMKVRACILEEAEKVCGECVVPYLSSILEALTEHIGAGILGMQGALRARMNAAFSLTNENTEDTKKALTSLRSVSLEESYRKVENLSEKLENLKQRFGLSSVERLVDSANLEMEQLLDSGVYTLEEFFQSLTKQQPAQLSDKMERAKERVFKQLDYDSRVVQRRLYQEALLEITLPSLISRMDSKYKAELQQFEQYIFSDYSGFILVHNVYDDVLRNILHSEIQKVVQDAASKKSNNLLLDTSDLAISQYSLPGHTPPVSAPDSPTVQPRHSEEKEEAQSANAEAAAEEEEDQSKTPDVCPQSDAELKDDPTGDPGPAQSPNPSPLIQSPLIVVTQQPDEHETKVGQCLRETGEEDKGGSEAGAAATDTTAVQPSNMEAAVTQEVEKTDSGSAVQDPPDPGPSVLIQTAESPPSGESASPENPVTPELSTSEQASDQASAETGSVRPPSPPQSPGTDSPLKISLGSLSEAIVPCSTEPTVQQITDRAVYLTGQIKDDWEVERAKETEKQRKASENEEKEARDEETDGGQQEGVAQTGGDPVSEPCASVAAAESAPVSTPKLTGNEEGPDDDQRAGEIQEDAVVEAAEEGEHAEEKEDNDQKGEDPQSFQPTESQPETDPDPQLLDSVSIIRDLVTEIIEVETIIEPCESTGGAPPFT</sequence>
<feature type="compositionally biased region" description="Polar residues" evidence="3">
    <location>
        <begin position="751"/>
        <end position="766"/>
    </location>
</feature>
<evidence type="ECO:0000313" key="6">
    <source>
        <dbReference type="Proteomes" id="UP000265000"/>
    </source>
</evidence>
<dbReference type="GeneID" id="105940317"/>
<reference evidence="5" key="1">
    <citation type="submission" date="2025-08" db="UniProtKB">
        <authorList>
            <consortium name="Ensembl"/>
        </authorList>
    </citation>
    <scope>IDENTIFICATION</scope>
</reference>
<evidence type="ECO:0000256" key="1">
    <source>
        <dbReference type="ARBA" id="ARBA00010251"/>
    </source>
</evidence>
<feature type="compositionally biased region" description="Low complexity" evidence="3">
    <location>
        <begin position="864"/>
        <end position="881"/>
    </location>
</feature>
<feature type="coiled-coil region" evidence="2">
    <location>
        <begin position="397"/>
        <end position="443"/>
    </location>
</feature>
<dbReference type="Pfam" id="PF26089">
    <property type="entry name" value="PH_Niban2"/>
    <property type="match status" value="1"/>
</dbReference>
<dbReference type="OrthoDB" id="8436080at2759"/>
<proteinExistence type="inferred from homology"/>
<evidence type="ECO:0000256" key="3">
    <source>
        <dbReference type="SAM" id="MobiDB-lite"/>
    </source>
</evidence>
<evidence type="ECO:0000259" key="4">
    <source>
        <dbReference type="Pfam" id="PF26086"/>
    </source>
</evidence>
<feature type="compositionally biased region" description="Low complexity" evidence="3">
    <location>
        <begin position="734"/>
        <end position="746"/>
    </location>
</feature>
<accession>A0A3Q2NP75</accession>
<dbReference type="AlphaFoldDB" id="A0A3Q2NP75"/>
<dbReference type="InterPro" id="IPR026088">
    <property type="entry name" value="Niban-like"/>
</dbReference>
<reference evidence="5" key="2">
    <citation type="submission" date="2025-09" db="UniProtKB">
        <authorList>
            <consortium name="Ensembl"/>
        </authorList>
    </citation>
    <scope>IDENTIFICATION</scope>
</reference>
<dbReference type="PANTHER" id="PTHR14392">
    <property type="entry name" value="NIBAN FAMILY MEMBER"/>
    <property type="match status" value="1"/>
</dbReference>
<dbReference type="GeneTree" id="ENSGT00940000154149"/>
<name>A0A3Q2NP75_FUNHE</name>
<evidence type="ECO:0000313" key="5">
    <source>
        <dbReference type="Ensembl" id="ENSFHEP00000000715.1"/>
    </source>
</evidence>
<dbReference type="Proteomes" id="UP000265000">
    <property type="component" value="Unplaced"/>
</dbReference>
<dbReference type="InterPro" id="IPR059060">
    <property type="entry name" value="Niban_1/2/3_dom"/>
</dbReference>
<feature type="region of interest" description="Disordered" evidence="3">
    <location>
        <begin position="817"/>
        <end position="952"/>
    </location>
</feature>
<feature type="region of interest" description="Disordered" evidence="3">
    <location>
        <begin position="573"/>
        <end position="788"/>
    </location>
</feature>
<organism evidence="5 6">
    <name type="scientific">Fundulus heteroclitus</name>
    <name type="common">Killifish</name>
    <name type="synonym">Mummichog</name>
    <dbReference type="NCBI Taxonomy" id="8078"/>
    <lineage>
        <taxon>Eukaryota</taxon>
        <taxon>Metazoa</taxon>
        <taxon>Chordata</taxon>
        <taxon>Craniata</taxon>
        <taxon>Vertebrata</taxon>
        <taxon>Euteleostomi</taxon>
        <taxon>Actinopterygii</taxon>
        <taxon>Neopterygii</taxon>
        <taxon>Teleostei</taxon>
        <taxon>Neoteleostei</taxon>
        <taxon>Acanthomorphata</taxon>
        <taxon>Ovalentaria</taxon>
        <taxon>Atherinomorphae</taxon>
        <taxon>Cyprinodontiformes</taxon>
        <taxon>Fundulidae</taxon>
        <taxon>Fundulus</taxon>
    </lineage>
</organism>
<dbReference type="Pfam" id="PF26086">
    <property type="entry name" value="Niban2"/>
    <property type="match status" value="1"/>
</dbReference>
<dbReference type="Ensembl" id="ENSFHET00000015073.1">
    <property type="protein sequence ID" value="ENSFHEP00000000715.1"/>
    <property type="gene ID" value="ENSFHEG00000001441.1"/>
</dbReference>
<feature type="compositionally biased region" description="Basic and acidic residues" evidence="3">
    <location>
        <begin position="818"/>
        <end position="845"/>
    </location>
</feature>
<feature type="compositionally biased region" description="Basic and acidic residues" evidence="3">
    <location>
        <begin position="912"/>
        <end position="928"/>
    </location>
</feature>
<comment type="similarity">
    <text evidence="1">Belongs to the Niban family.</text>
</comment>
<feature type="compositionally biased region" description="Acidic residues" evidence="3">
    <location>
        <begin position="901"/>
        <end position="911"/>
    </location>
</feature>
<feature type="compositionally biased region" description="Polar residues" evidence="3">
    <location>
        <begin position="930"/>
        <end position="940"/>
    </location>
</feature>
<keyword evidence="6" id="KW-1185">Reference proteome</keyword>
<feature type="domain" description="Niban 1/2/3" evidence="4">
    <location>
        <begin position="338"/>
        <end position="500"/>
    </location>
</feature>
<keyword evidence="2" id="KW-0175">Coiled coil</keyword>
<protein>
    <submittedName>
        <fullName evidence="5">Protein Niban</fullName>
    </submittedName>
</protein>